<evidence type="ECO:0000313" key="5">
    <source>
        <dbReference type="Proteomes" id="UP001218218"/>
    </source>
</evidence>
<feature type="compositionally biased region" description="Basic residues" evidence="2">
    <location>
        <begin position="602"/>
        <end position="616"/>
    </location>
</feature>
<dbReference type="InterPro" id="IPR027417">
    <property type="entry name" value="P-loop_NTPase"/>
</dbReference>
<dbReference type="GO" id="GO:0005694">
    <property type="term" value="C:chromosome"/>
    <property type="evidence" value="ECO:0007669"/>
    <property type="project" value="TreeGrafter"/>
</dbReference>
<keyword evidence="5" id="KW-1185">Reference proteome</keyword>
<proteinExistence type="inferred from homology"/>
<feature type="region of interest" description="Disordered" evidence="2">
    <location>
        <begin position="597"/>
        <end position="637"/>
    </location>
</feature>
<reference evidence="4" key="1">
    <citation type="submission" date="2023-03" db="EMBL/GenBank/DDBJ databases">
        <title>Massive genome expansion in bonnet fungi (Mycena s.s.) driven by repeated elements and novel gene families across ecological guilds.</title>
        <authorList>
            <consortium name="Lawrence Berkeley National Laboratory"/>
            <person name="Harder C.B."/>
            <person name="Miyauchi S."/>
            <person name="Viragh M."/>
            <person name="Kuo A."/>
            <person name="Thoen E."/>
            <person name="Andreopoulos B."/>
            <person name="Lu D."/>
            <person name="Skrede I."/>
            <person name="Drula E."/>
            <person name="Henrissat B."/>
            <person name="Morin E."/>
            <person name="Kohler A."/>
            <person name="Barry K."/>
            <person name="LaButti K."/>
            <person name="Morin E."/>
            <person name="Salamov A."/>
            <person name="Lipzen A."/>
            <person name="Mereny Z."/>
            <person name="Hegedus B."/>
            <person name="Baldrian P."/>
            <person name="Stursova M."/>
            <person name="Weitz H."/>
            <person name="Taylor A."/>
            <person name="Grigoriev I.V."/>
            <person name="Nagy L.G."/>
            <person name="Martin F."/>
            <person name="Kauserud H."/>
        </authorList>
    </citation>
    <scope>NUCLEOTIDE SEQUENCE</scope>
    <source>
        <strain evidence="4">CBHHK002</strain>
    </source>
</reference>
<dbReference type="GO" id="GO:0003676">
    <property type="term" value="F:nucleic acid binding"/>
    <property type="evidence" value="ECO:0007669"/>
    <property type="project" value="InterPro"/>
</dbReference>
<gene>
    <name evidence="4" type="ORF">DFH08DRAFT_978713</name>
</gene>
<dbReference type="PANTHER" id="PTHR13710">
    <property type="entry name" value="DNA HELICASE RECQ FAMILY MEMBER"/>
    <property type="match status" value="1"/>
</dbReference>
<dbReference type="InterPro" id="IPR014001">
    <property type="entry name" value="Helicase_ATP-bd"/>
</dbReference>
<evidence type="ECO:0000256" key="1">
    <source>
        <dbReference type="ARBA" id="ARBA00005446"/>
    </source>
</evidence>
<dbReference type="SMART" id="SM00487">
    <property type="entry name" value="DEXDc"/>
    <property type="match status" value="1"/>
</dbReference>
<dbReference type="AlphaFoldDB" id="A0AAD6YYC6"/>
<sequence length="697" mass="77680">MAQKLHWRAPIGCSTIQKIVKKLIPAWKDGLRPVQEDLVFAILDGEDILCCTATGDGKSAAFSVPILALNEYNNNTSLYPAGLPTRLNPVGMVVTPTKGLAANIVLELIRLNITAFAYCRESLADACRRGVSLADEIKTCNKWQVICVDPEHLKTKEWREISEYDEVHLINLWGADFRHDFGMIGRWVRGHLPTTVSILGLTATLAPGKDTVAVCQSLGFFEGQFHLIRQTNERPNIQIILQTLMHGLAGYKFPDILPFLRSGRKLIIHFHSLDMLYRCYVYIWRLQPTSTNKMRRTRMYTSLCSAEYNKETIRLMDEDPEFQIILATIAFSNGINAKALLDSLTLGASASVDIMVQEKGRAGRVEGTLARGIVFVQKSTITLANKTIAAASQPAPLRPQKGKGSRKHKAPDPMGLIKAKFLTELYCYVAFLNIHFQNPPILTSWLDCLTAKRLLPCSLCLARSGQSLNFPAPLSTHSFPALISPSPSKARSGCSRKLMLTCDERETATLPFTKFCDAIRLEEHRKGKFLEHPRAMFLPSSIVTSLLDNLLLIDSPDAMVKMPLVQSWRHSGTHSASLYRVLLKAQSKIRVRCQVDRDAKNKASRQKRAATKRMKRKAAELSDSMEEEGENGDEEDEVIEDFPAERLCLGLSKAGVLLITWIDEWNAAVQATTTNRNPHPCSPGCTSLDVPTSIHAF</sequence>
<comment type="similarity">
    <text evidence="1">Belongs to the helicase family. RecQ subfamily.</text>
</comment>
<dbReference type="InterPro" id="IPR011545">
    <property type="entry name" value="DEAD/DEAH_box_helicase_dom"/>
</dbReference>
<dbReference type="Gene3D" id="3.40.50.300">
    <property type="entry name" value="P-loop containing nucleotide triphosphate hydrolases"/>
    <property type="match status" value="2"/>
</dbReference>
<organism evidence="4 5">
    <name type="scientific">Mycena albidolilacea</name>
    <dbReference type="NCBI Taxonomy" id="1033008"/>
    <lineage>
        <taxon>Eukaryota</taxon>
        <taxon>Fungi</taxon>
        <taxon>Dikarya</taxon>
        <taxon>Basidiomycota</taxon>
        <taxon>Agaricomycotina</taxon>
        <taxon>Agaricomycetes</taxon>
        <taxon>Agaricomycetidae</taxon>
        <taxon>Agaricales</taxon>
        <taxon>Marasmiineae</taxon>
        <taxon>Mycenaceae</taxon>
        <taxon>Mycena</taxon>
    </lineage>
</organism>
<comment type="caution">
    <text evidence="4">The sequence shown here is derived from an EMBL/GenBank/DDBJ whole genome shotgun (WGS) entry which is preliminary data.</text>
</comment>
<dbReference type="GO" id="GO:0016787">
    <property type="term" value="F:hydrolase activity"/>
    <property type="evidence" value="ECO:0007669"/>
    <property type="project" value="UniProtKB-KW"/>
</dbReference>
<dbReference type="GO" id="GO:0043138">
    <property type="term" value="F:3'-5' DNA helicase activity"/>
    <property type="evidence" value="ECO:0007669"/>
    <property type="project" value="TreeGrafter"/>
</dbReference>
<dbReference type="SUPFAM" id="SSF52540">
    <property type="entry name" value="P-loop containing nucleoside triphosphate hydrolases"/>
    <property type="match status" value="1"/>
</dbReference>
<accession>A0AAD6YYC6</accession>
<dbReference type="EMBL" id="JARIHO010000134">
    <property type="protein sequence ID" value="KAJ7301473.1"/>
    <property type="molecule type" value="Genomic_DNA"/>
</dbReference>
<protein>
    <submittedName>
        <fullName evidence="4">P-loop containing nucleoside triphosphate hydrolase protein</fullName>
    </submittedName>
</protein>
<dbReference type="Proteomes" id="UP001218218">
    <property type="component" value="Unassembled WGS sequence"/>
</dbReference>
<dbReference type="Pfam" id="PF00270">
    <property type="entry name" value="DEAD"/>
    <property type="match status" value="1"/>
</dbReference>
<evidence type="ECO:0000256" key="2">
    <source>
        <dbReference type="SAM" id="MobiDB-lite"/>
    </source>
</evidence>
<feature type="domain" description="Helicase ATP-binding" evidence="3">
    <location>
        <begin position="39"/>
        <end position="223"/>
    </location>
</feature>
<dbReference type="GO" id="GO:0005737">
    <property type="term" value="C:cytoplasm"/>
    <property type="evidence" value="ECO:0007669"/>
    <property type="project" value="TreeGrafter"/>
</dbReference>
<keyword evidence="4" id="KW-0378">Hydrolase</keyword>
<dbReference type="GO" id="GO:0009378">
    <property type="term" value="F:four-way junction helicase activity"/>
    <property type="evidence" value="ECO:0007669"/>
    <property type="project" value="TreeGrafter"/>
</dbReference>
<evidence type="ECO:0000313" key="4">
    <source>
        <dbReference type="EMBL" id="KAJ7301473.1"/>
    </source>
</evidence>
<feature type="compositionally biased region" description="Acidic residues" evidence="2">
    <location>
        <begin position="623"/>
        <end position="637"/>
    </location>
</feature>
<dbReference type="GO" id="GO:0005524">
    <property type="term" value="F:ATP binding"/>
    <property type="evidence" value="ECO:0007669"/>
    <property type="project" value="InterPro"/>
</dbReference>
<name>A0AAD6YYC6_9AGAR</name>
<dbReference type="PROSITE" id="PS51192">
    <property type="entry name" value="HELICASE_ATP_BIND_1"/>
    <property type="match status" value="1"/>
</dbReference>
<dbReference type="GO" id="GO:0000724">
    <property type="term" value="P:double-strand break repair via homologous recombination"/>
    <property type="evidence" value="ECO:0007669"/>
    <property type="project" value="TreeGrafter"/>
</dbReference>
<dbReference type="PANTHER" id="PTHR13710:SF154">
    <property type="entry name" value="RECQ HELICASE, PUTATIVE (AFU_ORTHOLOGUE AFUA_6G14720)-RELATED"/>
    <property type="match status" value="1"/>
</dbReference>
<evidence type="ECO:0000259" key="3">
    <source>
        <dbReference type="PROSITE" id="PS51192"/>
    </source>
</evidence>